<accession>A0A231UWU5</accession>
<sequence length="85" mass="9566">MERVAEERQLGRLRIASTGSGEAVSIFKARAWPVLYLVGAKAKRAPVPTTIRVFQHRRRRSPPRPEGDMAEIAHFLDQIVNDDTA</sequence>
<protein>
    <submittedName>
        <fullName evidence="1">Uncharacterized protein</fullName>
    </submittedName>
</protein>
<reference evidence="2" key="1">
    <citation type="journal article" date="2017" name="Int. J. Syst. Evol. Microbiol.">
        <title>Notoacmeibacter marinus gen. nov., sp. nov., isolated from the gut of a limpet and proposal of Notoacmeibacteraceae fam. nov. in the order Rhizobiales of the class Alphaproteobacteria.</title>
        <authorList>
            <person name="Huang Z."/>
            <person name="Guo F."/>
            <person name="Lai Q."/>
        </authorList>
    </citation>
    <scope>NUCLEOTIDE SEQUENCE [LARGE SCALE GENOMIC DNA]</scope>
    <source>
        <strain evidence="2">XMTR2A4</strain>
    </source>
</reference>
<gene>
    <name evidence="1" type="ORF">B7H23_09420</name>
</gene>
<dbReference type="EMBL" id="NBYO01000002">
    <property type="protein sequence ID" value="OXT00352.1"/>
    <property type="molecule type" value="Genomic_DNA"/>
</dbReference>
<dbReference type="AlphaFoldDB" id="A0A231UWU5"/>
<dbReference type="Proteomes" id="UP000215405">
    <property type="component" value="Unassembled WGS sequence"/>
</dbReference>
<keyword evidence="2" id="KW-1185">Reference proteome</keyword>
<evidence type="ECO:0000313" key="1">
    <source>
        <dbReference type="EMBL" id="OXT00352.1"/>
    </source>
</evidence>
<comment type="caution">
    <text evidence="1">The sequence shown here is derived from an EMBL/GenBank/DDBJ whole genome shotgun (WGS) entry which is preliminary data.</text>
</comment>
<organism evidence="1 2">
    <name type="scientific">Notoacmeibacter marinus</name>
    <dbReference type="NCBI Taxonomy" id="1876515"/>
    <lineage>
        <taxon>Bacteria</taxon>
        <taxon>Pseudomonadati</taxon>
        <taxon>Pseudomonadota</taxon>
        <taxon>Alphaproteobacteria</taxon>
        <taxon>Hyphomicrobiales</taxon>
        <taxon>Notoacmeibacteraceae</taxon>
        <taxon>Notoacmeibacter</taxon>
    </lineage>
</organism>
<name>A0A231UWU5_9HYPH</name>
<proteinExistence type="predicted"/>
<evidence type="ECO:0000313" key="2">
    <source>
        <dbReference type="Proteomes" id="UP000215405"/>
    </source>
</evidence>